<reference evidence="2 3" key="1">
    <citation type="submission" date="2021-06" db="EMBL/GenBank/DDBJ databases">
        <authorList>
            <person name="Kallberg Y."/>
            <person name="Tangrot J."/>
            <person name="Rosling A."/>
        </authorList>
    </citation>
    <scope>NUCLEOTIDE SEQUENCE [LARGE SCALE GENOMIC DNA]</scope>
    <source>
        <strain evidence="2 3">120-4 pot B 10/14</strain>
    </source>
</reference>
<keyword evidence="3" id="KW-1185">Reference proteome</keyword>
<evidence type="ECO:0000313" key="3">
    <source>
        <dbReference type="Proteomes" id="UP000789901"/>
    </source>
</evidence>
<proteinExistence type="predicted"/>
<accession>A0ABN7UWZ4</accession>
<evidence type="ECO:0000313" key="2">
    <source>
        <dbReference type="EMBL" id="CAG8693946.1"/>
    </source>
</evidence>
<organism evidence="2 3">
    <name type="scientific">Gigaspora margarita</name>
    <dbReference type="NCBI Taxonomy" id="4874"/>
    <lineage>
        <taxon>Eukaryota</taxon>
        <taxon>Fungi</taxon>
        <taxon>Fungi incertae sedis</taxon>
        <taxon>Mucoromycota</taxon>
        <taxon>Glomeromycotina</taxon>
        <taxon>Glomeromycetes</taxon>
        <taxon>Diversisporales</taxon>
        <taxon>Gigasporaceae</taxon>
        <taxon>Gigaspora</taxon>
    </lineage>
</organism>
<comment type="caution">
    <text evidence="2">The sequence shown here is derived from an EMBL/GenBank/DDBJ whole genome shotgun (WGS) entry which is preliminary data.</text>
</comment>
<dbReference type="Proteomes" id="UP000789901">
    <property type="component" value="Unassembled WGS sequence"/>
</dbReference>
<name>A0ABN7UWZ4_GIGMA</name>
<gene>
    <name evidence="2" type="ORF">GMARGA_LOCUS11693</name>
</gene>
<keyword evidence="1" id="KW-0472">Membrane</keyword>
<sequence length="122" mass="14176">MYPYSLILEHMEEVLFSYEGCLTNAAFITVVGYNSNNSIDNELMPMRFGQELFGENGKNFMAILIAISTFGCVIPPEDGSFDYRISYRISWVAVALGLIFWFIRNQWQRRITNRELIQNQTD</sequence>
<protein>
    <submittedName>
        <fullName evidence="2">8165_t:CDS:1</fullName>
    </submittedName>
</protein>
<keyword evidence="1" id="KW-1133">Transmembrane helix</keyword>
<keyword evidence="1" id="KW-0812">Transmembrane</keyword>
<dbReference type="EMBL" id="CAJVQB010006921">
    <property type="protein sequence ID" value="CAG8693946.1"/>
    <property type="molecule type" value="Genomic_DNA"/>
</dbReference>
<feature type="transmembrane region" description="Helical" evidence="1">
    <location>
        <begin position="85"/>
        <end position="103"/>
    </location>
</feature>
<evidence type="ECO:0000256" key="1">
    <source>
        <dbReference type="SAM" id="Phobius"/>
    </source>
</evidence>